<evidence type="ECO:0000313" key="17">
    <source>
        <dbReference type="Proteomes" id="UP000062475"/>
    </source>
</evidence>
<feature type="binding site" description="in other chain" evidence="6">
    <location>
        <position position="225"/>
    </location>
    <ligand>
        <name>NAD(+)</name>
        <dbReference type="ChEBI" id="CHEBI:57540"/>
        <note>ligand shared between two adjacent protomers</note>
    </ligand>
</feature>
<feature type="binding site" description="in other chain" evidence="6">
    <location>
        <position position="39"/>
    </location>
    <ligand>
        <name>NAD(+)</name>
        <dbReference type="ChEBI" id="CHEBI:57540"/>
        <note>ligand shared between two adjacent protomers</note>
    </ligand>
</feature>
<name>A0A088E9F5_9CREN</name>
<dbReference type="PRINTS" id="PR00368">
    <property type="entry name" value="FADPNR"/>
</dbReference>
<comment type="subunit">
    <text evidence="6">Homooctamer; tetramer of dimers.</text>
</comment>
<dbReference type="GO" id="GO:0009228">
    <property type="term" value="P:thiamine biosynthetic process"/>
    <property type="evidence" value="ECO:0007669"/>
    <property type="project" value="UniProtKB-KW"/>
</dbReference>
<dbReference type="RefSeq" id="WP_012022146.1">
    <property type="nucleotide sequence ID" value="NZ_AP019770.1"/>
</dbReference>
<dbReference type="InterPro" id="IPR002922">
    <property type="entry name" value="Thi4_fam"/>
</dbReference>
<comment type="catalytic activity">
    <reaction evidence="6">
        <text>hydrogen sulfide + glycine + NAD(+) = ADP-5-ethyl-4-methylthiazole-2-carboxylate + nicotinamide + 3 H2O + H(+)</text>
        <dbReference type="Rhea" id="RHEA:55704"/>
        <dbReference type="ChEBI" id="CHEBI:15377"/>
        <dbReference type="ChEBI" id="CHEBI:15378"/>
        <dbReference type="ChEBI" id="CHEBI:17154"/>
        <dbReference type="ChEBI" id="CHEBI:29919"/>
        <dbReference type="ChEBI" id="CHEBI:57305"/>
        <dbReference type="ChEBI" id="CHEBI:57540"/>
        <dbReference type="ChEBI" id="CHEBI:139151"/>
        <dbReference type="EC" id="2.4.2.59"/>
    </reaction>
</comment>
<evidence type="ECO:0000313" key="12">
    <source>
        <dbReference type="EMBL" id="AKV84108.1"/>
    </source>
</evidence>
<dbReference type="PATRIC" id="fig|43687.5.peg.2381"/>
<dbReference type="Proteomes" id="UP000056255">
    <property type="component" value="Chromosome"/>
</dbReference>
<keyword evidence="5 6" id="KW-0520">NAD</keyword>
<dbReference type="GO" id="GO:0052837">
    <property type="term" value="P:thiazole biosynthetic process"/>
    <property type="evidence" value="ECO:0007669"/>
    <property type="project" value="UniProtKB-UniRule"/>
</dbReference>
<dbReference type="Proteomes" id="UP000068832">
    <property type="component" value="Chromosome"/>
</dbReference>
<dbReference type="InterPro" id="IPR022828">
    <property type="entry name" value="Thi4_prok"/>
</dbReference>
<evidence type="ECO:0000313" key="11">
    <source>
        <dbReference type="EMBL" id="AKV81873.1"/>
    </source>
</evidence>
<dbReference type="EMBL" id="CP012174">
    <property type="protein sequence ID" value="AKV79628.1"/>
    <property type="molecule type" value="Genomic_DNA"/>
</dbReference>
<dbReference type="PANTHER" id="PTHR43422">
    <property type="entry name" value="THIAMINE THIAZOLE SYNTHASE"/>
    <property type="match status" value="1"/>
</dbReference>
<keyword evidence="3 6" id="KW-0784">Thiamine biosynthesis</keyword>
<comment type="pathway">
    <text evidence="6">Cofactor biosynthesis; thiamine diphosphate biosynthesis.</text>
</comment>
<dbReference type="EMBL" id="CP008822">
    <property type="protein sequence ID" value="AIM28342.1"/>
    <property type="molecule type" value="Genomic_DNA"/>
</dbReference>
<feature type="binding site" description="in other chain" evidence="6">
    <location>
        <position position="175"/>
    </location>
    <ligand>
        <name>Fe cation</name>
        <dbReference type="ChEBI" id="CHEBI:24875"/>
        <note>ligand shared between two adjacent protomers</note>
    </ligand>
</feature>
<evidence type="ECO:0000256" key="6">
    <source>
        <dbReference type="HAMAP-Rule" id="MF_00304"/>
    </source>
</evidence>
<evidence type="ECO:0000313" key="9">
    <source>
        <dbReference type="EMBL" id="AKV77377.1"/>
    </source>
</evidence>
<dbReference type="UniPathway" id="UPA00060"/>
<dbReference type="SUPFAM" id="SSF51905">
    <property type="entry name" value="FAD/NAD(P)-binding domain"/>
    <property type="match status" value="1"/>
</dbReference>
<organism evidence="7 13">
    <name type="scientific">Metallosphaera sedula</name>
    <dbReference type="NCBI Taxonomy" id="43687"/>
    <lineage>
        <taxon>Archaea</taxon>
        <taxon>Thermoproteota</taxon>
        <taxon>Thermoprotei</taxon>
        <taxon>Sulfolobales</taxon>
        <taxon>Sulfolobaceae</taxon>
        <taxon>Metallosphaera</taxon>
    </lineage>
</organism>
<dbReference type="Proteomes" id="UP000061362">
    <property type="component" value="Chromosome"/>
</dbReference>
<evidence type="ECO:0000313" key="8">
    <source>
        <dbReference type="EMBL" id="AKV75139.1"/>
    </source>
</evidence>
<proteinExistence type="inferred from homology"/>
<dbReference type="NCBIfam" id="TIGR00292">
    <property type="entry name" value="sulfide-dependent adenosine diphosphate thiazole synthase"/>
    <property type="match status" value="1"/>
</dbReference>
<reference evidence="12 14" key="3">
    <citation type="submission" date="2015-07" db="EMBL/GenBank/DDBJ databases">
        <title>Physiological, transcriptional responses and genome re-sequencing of acid resistant extremely thermoacidophilic Metallosphaera sedula SARC-M1.</title>
        <authorList>
            <person name="Ai C."/>
            <person name="McCarthy S."/>
            <person name="Eckrich V."/>
            <person name="Rudrappa D."/>
            <person name="Qiu G."/>
            <person name="Blum P."/>
        </authorList>
    </citation>
    <scope>NUCLEOTIDE SEQUENCE [LARGE SCALE GENOMIC DNA]</scope>
    <source>
        <strain evidence="12 14">SARC-M1</strain>
    </source>
</reference>
<dbReference type="Proteomes" id="UP000029084">
    <property type="component" value="Chromosome"/>
</dbReference>
<feature type="binding site" description="in other chain" evidence="6">
    <location>
        <begin position="58"/>
        <end position="59"/>
    </location>
    <ligand>
        <name>NAD(+)</name>
        <dbReference type="ChEBI" id="CHEBI:57540"/>
        <note>ligand shared between two adjacent protomers</note>
    </ligand>
</feature>
<dbReference type="GeneID" id="91756766"/>
<dbReference type="Pfam" id="PF01946">
    <property type="entry name" value="Thi4"/>
    <property type="match status" value="1"/>
</dbReference>
<dbReference type="AlphaFoldDB" id="A0A088E9F5"/>
<dbReference type="EMBL" id="CP012173">
    <property type="protein sequence ID" value="AKV77377.1"/>
    <property type="molecule type" value="Genomic_DNA"/>
</dbReference>
<comment type="cofactor">
    <cofactor evidence="6">
        <name>Fe(2+)</name>
        <dbReference type="ChEBI" id="CHEBI:29033"/>
    </cofactor>
</comment>
<evidence type="ECO:0000313" key="14">
    <source>
        <dbReference type="Proteomes" id="UP000056255"/>
    </source>
</evidence>
<dbReference type="Gene3D" id="3.50.50.60">
    <property type="entry name" value="FAD/NAD(P)-binding domain"/>
    <property type="match status" value="1"/>
</dbReference>
<keyword evidence="1 6" id="KW-0808">Transferase</keyword>
<sequence>MNIKQVDEIKITRYILKATFEDWMDFSVNDVVIVGAGPSGLAAAYYSAKAGLKTTVFERRLSFGGGIGGGAMLFHKIVIESPADEILREIGVKLQKFEEGVYVVDSSEFMAKLAAATIDAGAKIIHGVTVDDVIFRENPLRVTGVAVEWTATQMASLHVDPLFISAKAVVDATGHDAEVISVASRKIPELGIVIPGEKSAYSEIAEQLTVEQSGEVAPGLYAAGMAVTEIKAIPRMGPIFGAMLLSGKKVAEDIIKNLQANSATLKSVQKE</sequence>
<comment type="function">
    <text evidence="6">Involved in the biosynthesis of the thiazole moiety of thiamine. Catalyzes the conversion of NAD and glycine to adenosine diphosphate 5-(2-hydroxyethyl)-4-methylthiazole-2-carboxylate (ADT), an adenylated thiazole intermediate, using free sulfide as a source of sulfur.</text>
</comment>
<feature type="binding site" evidence="6">
    <location>
        <begin position="158"/>
        <end position="160"/>
    </location>
    <ligand>
        <name>NAD(+)</name>
        <dbReference type="ChEBI" id="CHEBI:57540"/>
        <note>ligand shared between two adjacent protomers</note>
    </ligand>
</feature>
<dbReference type="SMR" id="A0A088E9F5"/>
<feature type="binding site" description="in other chain" evidence="6">
    <location>
        <position position="130"/>
    </location>
    <ligand>
        <name>NAD(+)</name>
        <dbReference type="ChEBI" id="CHEBI:57540"/>
        <note>ligand shared between two adjacent protomers</note>
    </ligand>
</feature>
<dbReference type="InterPro" id="IPR036188">
    <property type="entry name" value="FAD/NAD-bd_sf"/>
</dbReference>
<comment type="caution">
    <text evidence="6">Lacks conserved residue(s) required for the propagation of feature annotation.</text>
</comment>
<dbReference type="GO" id="GO:0016763">
    <property type="term" value="F:pentosyltransferase activity"/>
    <property type="evidence" value="ECO:0007669"/>
    <property type="project" value="UniProtKB-UniRule"/>
</dbReference>
<evidence type="ECO:0000256" key="4">
    <source>
        <dbReference type="ARBA" id="ARBA00023004"/>
    </source>
</evidence>
<dbReference type="EMBL" id="CP012175">
    <property type="protein sequence ID" value="AKV81873.1"/>
    <property type="molecule type" value="Genomic_DNA"/>
</dbReference>
<dbReference type="OMA" id="MFPRIVV"/>
<dbReference type="PRINTS" id="PR00411">
    <property type="entry name" value="PNDRDTASEI"/>
</dbReference>
<accession>A0A088E9F5</accession>
<dbReference type="EC" id="2.4.2.59" evidence="6"/>
<dbReference type="Proteomes" id="UP000062398">
    <property type="component" value="Chromosome"/>
</dbReference>
<dbReference type="Proteomes" id="UP000062475">
    <property type="component" value="Chromosome"/>
</dbReference>
<feature type="binding site" evidence="6">
    <location>
        <position position="235"/>
    </location>
    <ligand>
        <name>glycine</name>
        <dbReference type="ChEBI" id="CHEBI:57305"/>
    </ligand>
</feature>
<comment type="similarity">
    <text evidence="6">Belongs to the THI4 family.</text>
</comment>
<reference evidence="7 13" key="1">
    <citation type="journal article" date="2014" name="J. Bacteriol.">
        <title>Role of an Archaeal PitA Transporter in the Copper and Arsenic Resistance of Metallosphaera sedula, an Extreme Thermoacidophile.</title>
        <authorList>
            <person name="McCarthy S."/>
            <person name="Ai C."/>
            <person name="Wheaton G."/>
            <person name="Tevatia R."/>
            <person name="Eckrich V."/>
            <person name="Kelly R."/>
            <person name="Blum P."/>
        </authorList>
    </citation>
    <scope>NUCLEOTIDE SEQUENCE [LARGE SCALE GENOMIC DNA]</scope>
    <source>
        <strain evidence="7 13">CuR1</strain>
    </source>
</reference>
<evidence type="ECO:0000313" key="13">
    <source>
        <dbReference type="Proteomes" id="UP000029084"/>
    </source>
</evidence>
<evidence type="ECO:0000313" key="15">
    <source>
        <dbReference type="Proteomes" id="UP000061362"/>
    </source>
</evidence>
<evidence type="ECO:0000313" key="7">
    <source>
        <dbReference type="EMBL" id="AIM28342.1"/>
    </source>
</evidence>
<dbReference type="GO" id="GO:0005506">
    <property type="term" value="F:iron ion binding"/>
    <property type="evidence" value="ECO:0007669"/>
    <property type="project" value="UniProtKB-UniRule"/>
</dbReference>
<protein>
    <recommendedName>
        <fullName evidence="6">Thiamine thiazole synthase</fullName>
        <ecNumber evidence="6">2.4.2.59</ecNumber>
    </recommendedName>
</protein>
<dbReference type="GO" id="GO:0009229">
    <property type="term" value="P:thiamine diphosphate biosynthetic process"/>
    <property type="evidence" value="ECO:0007669"/>
    <property type="project" value="UniProtKB-UniRule"/>
</dbReference>
<feature type="binding site" description="in other chain" evidence="6">
    <location>
        <position position="66"/>
    </location>
    <ligand>
        <name>NAD(+)</name>
        <dbReference type="ChEBI" id="CHEBI:57540"/>
        <note>ligand shared between two adjacent protomers</note>
    </ligand>
</feature>
<evidence type="ECO:0000256" key="3">
    <source>
        <dbReference type="ARBA" id="ARBA00022977"/>
    </source>
</evidence>
<evidence type="ECO:0000256" key="1">
    <source>
        <dbReference type="ARBA" id="ARBA00022679"/>
    </source>
</evidence>
<dbReference type="PANTHER" id="PTHR43422:SF3">
    <property type="entry name" value="THIAMINE THIAZOLE SYNTHASE"/>
    <property type="match status" value="1"/>
</dbReference>
<dbReference type="HAMAP" id="MF_00304">
    <property type="entry name" value="Thi4"/>
    <property type="match status" value="1"/>
</dbReference>
<dbReference type="OrthoDB" id="4240at2157"/>
<dbReference type="EMBL" id="CP012176">
    <property type="protein sequence ID" value="AKV84108.1"/>
    <property type="molecule type" value="Genomic_DNA"/>
</dbReference>
<feature type="binding site" evidence="6">
    <location>
        <position position="160"/>
    </location>
    <ligand>
        <name>Fe cation</name>
        <dbReference type="ChEBI" id="CHEBI:24875"/>
        <note>ligand shared between two adjacent protomers</note>
    </ligand>
</feature>
<gene>
    <name evidence="6" type="primary">thi4</name>
    <name evidence="7" type="ORF">HA72_2221</name>
    <name evidence="8" type="ORF">MsedA_2275</name>
    <name evidence="9" type="ORF">MsedB_2277</name>
    <name evidence="10" type="ORF">MsedC_2275</name>
    <name evidence="11" type="ORF">MsedD_2276</name>
    <name evidence="12" type="ORF">MsedE_2278</name>
</gene>
<reference evidence="15 16" key="2">
    <citation type="journal article" date="2015" name="Genome Announc.">
        <title>Complete Genome Sequences of Evolved Arsenate-Resistant Metallosphaera sedula Strains.</title>
        <authorList>
            <person name="Ai C."/>
            <person name="McCarthy S."/>
            <person name="Schackwitz W."/>
            <person name="Martin J."/>
            <person name="Lipzen A."/>
            <person name="Blum P."/>
        </authorList>
    </citation>
    <scope>NUCLEOTIDE SEQUENCE [LARGE SCALE GENOMIC DNA]</scope>
    <source>
        <strain evidence="10 16">ARS120-1</strain>
        <strain evidence="11 15">ARS120-2</strain>
        <strain evidence="8 18">ARS50-1</strain>
        <strain evidence="9 17">ARS50-2</strain>
    </source>
</reference>
<evidence type="ECO:0000313" key="16">
    <source>
        <dbReference type="Proteomes" id="UP000062398"/>
    </source>
</evidence>
<evidence type="ECO:0000256" key="2">
    <source>
        <dbReference type="ARBA" id="ARBA00022723"/>
    </source>
</evidence>
<dbReference type="EMBL" id="CP012172">
    <property type="protein sequence ID" value="AKV75139.1"/>
    <property type="molecule type" value="Genomic_DNA"/>
</dbReference>
<evidence type="ECO:0000256" key="5">
    <source>
        <dbReference type="ARBA" id="ARBA00023027"/>
    </source>
</evidence>
<evidence type="ECO:0000313" key="18">
    <source>
        <dbReference type="Proteomes" id="UP000068832"/>
    </source>
</evidence>
<evidence type="ECO:0000313" key="10">
    <source>
        <dbReference type="EMBL" id="AKV79628.1"/>
    </source>
</evidence>
<keyword evidence="4 6" id="KW-0408">Iron</keyword>
<keyword evidence="2 6" id="KW-0479">Metal-binding</keyword>